<dbReference type="Gene3D" id="2.120.10.30">
    <property type="entry name" value="TolB, C-terminal domain"/>
    <property type="match status" value="1"/>
</dbReference>
<dbReference type="PANTHER" id="PTHR36842:SF1">
    <property type="entry name" value="PROTEIN TOLB"/>
    <property type="match status" value="1"/>
</dbReference>
<dbReference type="PANTHER" id="PTHR36842">
    <property type="entry name" value="PROTEIN TOLB HOMOLOG"/>
    <property type="match status" value="1"/>
</dbReference>
<dbReference type="Proteomes" id="UP000078390">
    <property type="component" value="Unassembled WGS sequence"/>
</dbReference>
<dbReference type="Gene3D" id="3.40.50.10070">
    <property type="entry name" value="TolB, N-terminal domain"/>
    <property type="match status" value="1"/>
</dbReference>
<accession>A0A179D5J6</accession>
<evidence type="ECO:0000256" key="1">
    <source>
        <dbReference type="ARBA" id="ARBA00009820"/>
    </source>
</evidence>
<dbReference type="SUPFAM" id="SSF69304">
    <property type="entry name" value="Tricorn protease N-terminal domain"/>
    <property type="match status" value="1"/>
</dbReference>
<dbReference type="AlphaFoldDB" id="A0A179D5J6"/>
<comment type="similarity">
    <text evidence="1">Belongs to the TolB family.</text>
</comment>
<dbReference type="STRING" id="999894.TDIS_0586"/>
<evidence type="ECO:0000313" key="3">
    <source>
        <dbReference type="Proteomes" id="UP000078390"/>
    </source>
</evidence>
<organism evidence="2 3">
    <name type="scientific">Thermosulfurimonas dismutans</name>
    <dbReference type="NCBI Taxonomy" id="999894"/>
    <lineage>
        <taxon>Bacteria</taxon>
        <taxon>Pseudomonadati</taxon>
        <taxon>Thermodesulfobacteriota</taxon>
        <taxon>Thermodesulfobacteria</taxon>
        <taxon>Thermodesulfobacteriales</taxon>
        <taxon>Thermodesulfobacteriaceae</taxon>
        <taxon>Thermosulfurimonas</taxon>
    </lineage>
</organism>
<dbReference type="OrthoDB" id="9815657at2"/>
<dbReference type="Pfam" id="PF07676">
    <property type="entry name" value="PD40"/>
    <property type="match status" value="4"/>
</dbReference>
<comment type="caution">
    <text evidence="2">The sequence shown here is derived from an EMBL/GenBank/DDBJ whole genome shotgun (WGS) entry which is preliminary data.</text>
</comment>
<dbReference type="SUPFAM" id="SSF52964">
    <property type="entry name" value="TolB, N-terminal domain"/>
    <property type="match status" value="1"/>
</dbReference>
<name>A0A179D5J6_9BACT</name>
<evidence type="ECO:0000313" key="2">
    <source>
        <dbReference type="EMBL" id="OAQ21365.1"/>
    </source>
</evidence>
<dbReference type="InterPro" id="IPR011042">
    <property type="entry name" value="6-blade_b-propeller_TolB-like"/>
</dbReference>
<gene>
    <name evidence="2" type="ORF">TDIS_0586</name>
</gene>
<proteinExistence type="inferred from homology"/>
<keyword evidence="3" id="KW-1185">Reference proteome</keyword>
<sequence>MINLNFQRVKKGLWFWALCFAIFWASLLKAEEITVVIDKPTFSPIPVRFSGIKGPREVSHRLVTVLEQDLKLHLVFDVLREPPVRGAHLKEYFISGEILSLSPAFKVSLKLEDLFTEEILLYKAFQGPIEAGRYMIHRFVDQAVEKMAGFPGVAYSRVAFVRRTPQGDELCVMDYDHYGLRVVYKAPIILTPRLSPSGRLLAFVSYERGRPEVMVLELSSGRIRRVSAYPGLNSSPVWHPDEKRLVVTLSKDGAPDLYLIDLKGRILRRLTYGQGVSTGGSFSPDGKYLAFVSDRTGSPQIYIYDFLTGGTRRLTFSGKYNVSPSWSPRGDRIVYAGNVKGRFVLFTLDPEGGLPVAISEEGSYEAPVFGPNGNFILASGRGPEGRGLYLFLANGAVHRLYLPGDNISFASWSNIR</sequence>
<protein>
    <submittedName>
        <fullName evidence="2">Translocation protein TolB</fullName>
    </submittedName>
</protein>
<dbReference type="EMBL" id="LWLG01000002">
    <property type="protein sequence ID" value="OAQ21365.1"/>
    <property type="molecule type" value="Genomic_DNA"/>
</dbReference>
<dbReference type="InterPro" id="IPR011659">
    <property type="entry name" value="WD40"/>
</dbReference>
<reference evidence="2 3" key="1">
    <citation type="submission" date="2016-04" db="EMBL/GenBank/DDBJ databases">
        <title>Genome analysis of Thermosulfurimonas dismutans, the first thermophilic sulfur-disproportionating bacterium of the phylum Thermodesulfobacteria.</title>
        <authorList>
            <person name="Mardanov A.V."/>
            <person name="Beletsky A.V."/>
            <person name="Kadnikov V.V."/>
            <person name="Slobodkin A.I."/>
            <person name="Ravin N.V."/>
        </authorList>
    </citation>
    <scope>NUCLEOTIDE SEQUENCE [LARGE SCALE GENOMIC DNA]</scope>
    <source>
        <strain evidence="2 3">S95</strain>
    </source>
</reference>